<evidence type="ECO:0000313" key="5">
    <source>
        <dbReference type="Proteomes" id="UP001321486"/>
    </source>
</evidence>
<keyword evidence="5" id="KW-1185">Reference proteome</keyword>
<evidence type="ECO:0000259" key="3">
    <source>
        <dbReference type="PROSITE" id="PS50921"/>
    </source>
</evidence>
<organism evidence="4 5">
    <name type="scientific">Frondihabitans sucicola</name>
    <dbReference type="NCBI Taxonomy" id="1268041"/>
    <lineage>
        <taxon>Bacteria</taxon>
        <taxon>Bacillati</taxon>
        <taxon>Actinomycetota</taxon>
        <taxon>Actinomycetes</taxon>
        <taxon>Micrococcales</taxon>
        <taxon>Microbacteriaceae</taxon>
        <taxon>Frondihabitans</taxon>
    </lineage>
</organism>
<dbReference type="Proteomes" id="UP001321486">
    <property type="component" value="Chromosome"/>
</dbReference>
<dbReference type="InterPro" id="IPR003018">
    <property type="entry name" value="GAF"/>
</dbReference>
<dbReference type="EMBL" id="AP027732">
    <property type="protein sequence ID" value="BDZ51403.1"/>
    <property type="molecule type" value="Genomic_DNA"/>
</dbReference>
<dbReference type="SMART" id="SM01012">
    <property type="entry name" value="ANTAR"/>
    <property type="match status" value="1"/>
</dbReference>
<sequence length="238" mass="25237">MADPSPFTTALAELSRATAPDADLCTPFIAALAVTGAAVSTLGDPLGTQTVCASDETAAELDEIQIDLGEGPCWDALRTARPVLEPDVQETSAATWPVALIALRKTGLGAVFAFPLIVATIRVGAVDLYSATPRILSAQQLDDARVLAGVVARHVLRRALLASEEARAGETEGTYSRREVHQATGMVIAQMRVGPDEAMMVIRGHAFASGRSVRDVAADIVLRRLDFSTDLDNERTQE</sequence>
<evidence type="ECO:0000313" key="4">
    <source>
        <dbReference type="EMBL" id="BDZ51403.1"/>
    </source>
</evidence>
<evidence type="ECO:0000256" key="2">
    <source>
        <dbReference type="ARBA" id="ARBA00023163"/>
    </source>
</evidence>
<gene>
    <name evidence="4" type="ORF">GCM10025867_36440</name>
</gene>
<dbReference type="Gene3D" id="1.10.10.10">
    <property type="entry name" value="Winged helix-like DNA-binding domain superfamily/Winged helix DNA-binding domain"/>
    <property type="match status" value="1"/>
</dbReference>
<reference evidence="5" key="1">
    <citation type="journal article" date="2019" name="Int. J. Syst. Evol. Microbiol.">
        <title>The Global Catalogue of Microorganisms (GCM) 10K type strain sequencing project: providing services to taxonomists for standard genome sequencing and annotation.</title>
        <authorList>
            <consortium name="The Broad Institute Genomics Platform"/>
            <consortium name="The Broad Institute Genome Sequencing Center for Infectious Disease"/>
            <person name="Wu L."/>
            <person name="Ma J."/>
        </authorList>
    </citation>
    <scope>NUCLEOTIDE SEQUENCE [LARGE SCALE GENOMIC DNA]</scope>
    <source>
        <strain evidence="5">NBRC 108728</strain>
    </source>
</reference>
<accession>A0ABN6Y2H1</accession>
<dbReference type="InterPro" id="IPR005561">
    <property type="entry name" value="ANTAR"/>
</dbReference>
<dbReference type="InterPro" id="IPR036388">
    <property type="entry name" value="WH-like_DNA-bd_sf"/>
</dbReference>
<protein>
    <submittedName>
        <fullName evidence="4">GAF domain-containing protein</fullName>
    </submittedName>
</protein>
<keyword evidence="2" id="KW-0804">Transcription</keyword>
<dbReference type="InterPro" id="IPR029016">
    <property type="entry name" value="GAF-like_dom_sf"/>
</dbReference>
<dbReference type="Pfam" id="PF13185">
    <property type="entry name" value="GAF_2"/>
    <property type="match status" value="1"/>
</dbReference>
<evidence type="ECO:0000256" key="1">
    <source>
        <dbReference type="ARBA" id="ARBA00023015"/>
    </source>
</evidence>
<dbReference type="RefSeq" id="WP_286344174.1">
    <property type="nucleotide sequence ID" value="NZ_AP027732.1"/>
</dbReference>
<dbReference type="SUPFAM" id="SSF55781">
    <property type="entry name" value="GAF domain-like"/>
    <property type="match status" value="1"/>
</dbReference>
<dbReference type="Pfam" id="PF03861">
    <property type="entry name" value="ANTAR"/>
    <property type="match status" value="1"/>
</dbReference>
<keyword evidence="1" id="KW-0805">Transcription regulation</keyword>
<proteinExistence type="predicted"/>
<name>A0ABN6Y2H1_9MICO</name>
<feature type="domain" description="ANTAR" evidence="3">
    <location>
        <begin position="160"/>
        <end position="221"/>
    </location>
</feature>
<dbReference type="PROSITE" id="PS50921">
    <property type="entry name" value="ANTAR"/>
    <property type="match status" value="1"/>
</dbReference>
<dbReference type="Gene3D" id="3.30.450.40">
    <property type="match status" value="1"/>
</dbReference>